<organism evidence="2 3">
    <name type="scientific">Limimaricola soesokkakensis</name>
    <dbReference type="NCBI Taxonomy" id="1343159"/>
    <lineage>
        <taxon>Bacteria</taxon>
        <taxon>Pseudomonadati</taxon>
        <taxon>Pseudomonadota</taxon>
        <taxon>Alphaproteobacteria</taxon>
        <taxon>Rhodobacterales</taxon>
        <taxon>Paracoccaceae</taxon>
        <taxon>Limimaricola</taxon>
    </lineage>
</organism>
<dbReference type="Proteomes" id="UP000240624">
    <property type="component" value="Unassembled WGS sequence"/>
</dbReference>
<dbReference type="AlphaFoldDB" id="A0A1X6ZPW8"/>
<evidence type="ECO:0000313" key="4">
    <source>
        <dbReference type="Proteomes" id="UP000240624"/>
    </source>
</evidence>
<accession>A0A1X6ZPW8</accession>
<protein>
    <submittedName>
        <fullName evidence="2">Uncharacterized protein</fullName>
    </submittedName>
</protein>
<dbReference type="EMBL" id="FWFY01000009">
    <property type="protein sequence ID" value="SLN58093.1"/>
    <property type="molecule type" value="Genomic_DNA"/>
</dbReference>
<reference evidence="1 4" key="2">
    <citation type="submission" date="2018-03" db="EMBL/GenBank/DDBJ databases">
        <title>Genomic Encyclopedia of Archaeal and Bacterial Type Strains, Phase II (KMG-II): from individual species to whole genera.</title>
        <authorList>
            <person name="Goeker M."/>
        </authorList>
    </citation>
    <scope>NUCLEOTIDE SEQUENCE [LARGE SCALE GENOMIC DNA]</scope>
    <source>
        <strain evidence="1 4">DSM 29956</strain>
    </source>
</reference>
<evidence type="ECO:0000313" key="3">
    <source>
        <dbReference type="Proteomes" id="UP000193495"/>
    </source>
</evidence>
<dbReference type="OrthoDB" id="7867935at2"/>
<evidence type="ECO:0000313" key="2">
    <source>
        <dbReference type="EMBL" id="SLN58093.1"/>
    </source>
</evidence>
<dbReference type="RefSeq" id="WP_133056334.1">
    <property type="nucleotide sequence ID" value="NZ_FWFY01000009.1"/>
</dbReference>
<dbReference type="EMBL" id="PYGB01000009">
    <property type="protein sequence ID" value="PSK84180.1"/>
    <property type="molecule type" value="Genomic_DNA"/>
</dbReference>
<name>A0A1X6ZPW8_9RHOB</name>
<sequence>MTTQHSLIERLDEVGHKIEDAEHRLKARADWTHGNALTQKELLARYAVIKRKLNRDIADLEAHGHHVTALEASLREWWLSVNLTVR</sequence>
<keyword evidence="4" id="KW-1185">Reference proteome</keyword>
<evidence type="ECO:0000313" key="1">
    <source>
        <dbReference type="EMBL" id="PSK84180.1"/>
    </source>
</evidence>
<dbReference type="Proteomes" id="UP000193495">
    <property type="component" value="Unassembled WGS sequence"/>
</dbReference>
<reference evidence="2 3" key="1">
    <citation type="submission" date="2017-03" db="EMBL/GenBank/DDBJ databases">
        <authorList>
            <person name="Afonso C.L."/>
            <person name="Miller P.J."/>
            <person name="Scott M.A."/>
            <person name="Spackman E."/>
            <person name="Goraichik I."/>
            <person name="Dimitrov K.M."/>
            <person name="Suarez D.L."/>
            <person name="Swayne D.E."/>
        </authorList>
    </citation>
    <scope>NUCLEOTIDE SEQUENCE [LARGE SCALE GENOMIC DNA]</scope>
    <source>
        <strain evidence="2 3">CECT 8367</strain>
    </source>
</reference>
<gene>
    <name evidence="1" type="ORF">CLV79_109156</name>
    <name evidence="2" type="ORF">LOS8367_02741</name>
</gene>
<proteinExistence type="predicted"/>